<reference evidence="4 5" key="2">
    <citation type="submission" date="2016-08" db="EMBL/GenBank/DDBJ databases">
        <title>Pervasive Adenine N6-methylation of Active Genes in Fungi.</title>
        <authorList>
            <consortium name="DOE Joint Genome Institute"/>
            <person name="Mondo S.J."/>
            <person name="Dannebaum R.O."/>
            <person name="Kuo R.C."/>
            <person name="Labutti K."/>
            <person name="Haridas S."/>
            <person name="Kuo A."/>
            <person name="Salamov A."/>
            <person name="Ahrendt S.R."/>
            <person name="Lipzen A."/>
            <person name="Sullivan W."/>
            <person name="Andreopoulos W.B."/>
            <person name="Clum A."/>
            <person name="Lindquist E."/>
            <person name="Daum C."/>
            <person name="Ramamoorthy G.K."/>
            <person name="Gryganskyi A."/>
            <person name="Culley D."/>
            <person name="Magnuson J.K."/>
            <person name="James T.Y."/>
            <person name="O'Malley M.A."/>
            <person name="Stajich J.E."/>
            <person name="Spatafora J.W."/>
            <person name="Visel A."/>
            <person name="Grigoriev I.V."/>
        </authorList>
    </citation>
    <scope>NUCLEOTIDE SEQUENCE [LARGE SCALE GENOMIC DNA]</scope>
    <source>
        <strain evidence="5">finn</strain>
    </source>
</reference>
<name>A0A1Y1VLM9_9FUNG</name>
<comment type="caution">
    <text evidence="4">The sequence shown here is derived from an EMBL/GenBank/DDBJ whole genome shotgun (WGS) entry which is preliminary data.</text>
</comment>
<dbReference type="Gene3D" id="1.25.10.10">
    <property type="entry name" value="Leucine-rich Repeat Variant"/>
    <property type="match status" value="1"/>
</dbReference>
<dbReference type="InterPro" id="IPR039874">
    <property type="entry name" value="WAPL"/>
</dbReference>
<organism evidence="4 5">
    <name type="scientific">Piromyces finnis</name>
    <dbReference type="NCBI Taxonomy" id="1754191"/>
    <lineage>
        <taxon>Eukaryota</taxon>
        <taxon>Fungi</taxon>
        <taxon>Fungi incertae sedis</taxon>
        <taxon>Chytridiomycota</taxon>
        <taxon>Chytridiomycota incertae sedis</taxon>
        <taxon>Neocallimastigomycetes</taxon>
        <taxon>Neocallimastigales</taxon>
        <taxon>Neocallimastigaceae</taxon>
        <taxon>Piromyces</taxon>
    </lineage>
</organism>
<dbReference type="InterPro" id="IPR012502">
    <property type="entry name" value="WAPL_dom"/>
</dbReference>
<gene>
    <name evidence="4" type="ORF">BCR36DRAFT_274009</name>
</gene>
<protein>
    <recommendedName>
        <fullName evidence="3">WAPL domain-containing protein</fullName>
    </recommendedName>
</protein>
<evidence type="ECO:0000313" key="4">
    <source>
        <dbReference type="EMBL" id="ORX59846.1"/>
    </source>
</evidence>
<feature type="domain" description="WAPL" evidence="3">
    <location>
        <begin position="459"/>
        <end position="568"/>
    </location>
</feature>
<dbReference type="Pfam" id="PF07814">
    <property type="entry name" value="WAPL"/>
    <property type="match status" value="1"/>
</dbReference>
<evidence type="ECO:0000259" key="3">
    <source>
        <dbReference type="PROSITE" id="PS51271"/>
    </source>
</evidence>
<feature type="compositionally biased region" description="Polar residues" evidence="2">
    <location>
        <begin position="269"/>
        <end position="279"/>
    </location>
</feature>
<dbReference type="OrthoDB" id="78088at2759"/>
<feature type="compositionally biased region" description="Low complexity" evidence="2">
    <location>
        <begin position="1"/>
        <end position="21"/>
    </location>
</feature>
<dbReference type="Proteomes" id="UP000193719">
    <property type="component" value="Unassembled WGS sequence"/>
</dbReference>
<dbReference type="PANTHER" id="PTHR22100">
    <property type="entry name" value="WINGS APART-LIKE PROTEIN HOMOLOG"/>
    <property type="match status" value="1"/>
</dbReference>
<dbReference type="PANTHER" id="PTHR22100:SF13">
    <property type="entry name" value="WINGS APART-LIKE PROTEIN HOMOLOG"/>
    <property type="match status" value="1"/>
</dbReference>
<dbReference type="InterPro" id="IPR011989">
    <property type="entry name" value="ARM-like"/>
</dbReference>
<dbReference type="STRING" id="1754191.A0A1Y1VLM9"/>
<accession>A0A1Y1VLM9</accession>
<sequence length="1061" mass="121608">MLITKNNNINNNCNNSNNNSETENESKISKTKHERSNTLDSIISSSSLTSLSSLPSVYSSPPSSPEIIEIIDNSTQNNNQKNKKQKKKELEVIEIFSDSEKNPFNISKVTYKTNTNKDDDDDVIIIDDSKAKTISRNYSIIHNKTSYMKKTINLSDYNRIKRQKIAQIISRNKSNSHPISSNFHNYSIRSIINNHNNKSFEINDFSQFNDTLFDLESNNYKMEELEDTFASSTLPKIPRTSSSTLVNEVNDSSLTLDSHLSENEDHHSTPSFRPSIPSINKSQSLSHLLDSRVGRMKGSHLKKSKSFGNIYDFGIRHEENNSSLPSNHVLKMGKSETTENENDQISINSTGSLKRSISSLSYFSEISNNNKEKVINSEIKLLDGSSVSVPILFFKKKRKRLGNDTDIASLTGIDEGENKSNHFYRKTYQNIGSLVKNDDSYEEPYVAMSKMFDDSEESEEEDIDSKNKNKKVKSMFELKELGENKKFKDEIDYLLDGLTENQTTTTKRLSCIDLCKKLSESDFILNLRAYGFIPQLYKILSKEKDKIIQLCLLYFIYTLFQDDGSLDIIIQEDNCLPLLVKFLRIKDDYINIEKLKSTKEKICLKEIKKVIEESKHFENTNISFQLISIKCFIQLLNPSSTVDVKNELKKMLFDNDFSNDKILLSPSVKSSFSCIDIISNRLKLYTNFLQKDYQQWKINVESQKKNIPFDINIEYLNNVCFCLKFFELLNKENDLELSLSTKSKISTYILQLLTNFVGIIYNNHKDIKECYHQILLNCINVLINFFNESKEIEQFTKTDLNDVSSQQNIITEEQYDELFKVLLVFIDQFSPLSKENHQTKLQDIFLLIIGLLINISENNEHCRILLAKQQIGKACSYQSNSKKNSWVPCRFGCICPDKDKKGFLEIIVEIYSNIVKTENYILASYLAILIGFLCLHPDNKVIVKQYLFENSFSTIIQILEQFLQLNTLSNEFVSPTMELNPNALINANSNEYNLDPGDLNSASMIDFTSSLALPIENSGSNLDIGLINGLSLPSSLSSKREYQQDTTTESFLKIIEVLKQP</sequence>
<comment type="similarity">
    <text evidence="1">Belongs to the WAPL family.</text>
</comment>
<feature type="region of interest" description="Disordered" evidence="2">
    <location>
        <begin position="260"/>
        <end position="279"/>
    </location>
</feature>
<evidence type="ECO:0000256" key="1">
    <source>
        <dbReference type="ARBA" id="ARBA00006854"/>
    </source>
</evidence>
<feature type="region of interest" description="Disordered" evidence="2">
    <location>
        <begin position="1"/>
        <end position="38"/>
    </location>
</feature>
<dbReference type="PROSITE" id="PS51271">
    <property type="entry name" value="WAPL"/>
    <property type="match status" value="1"/>
</dbReference>
<dbReference type="EMBL" id="MCFH01000002">
    <property type="protein sequence ID" value="ORX59846.1"/>
    <property type="molecule type" value="Genomic_DNA"/>
</dbReference>
<evidence type="ECO:0000313" key="5">
    <source>
        <dbReference type="Proteomes" id="UP000193719"/>
    </source>
</evidence>
<evidence type="ECO:0000256" key="2">
    <source>
        <dbReference type="SAM" id="MobiDB-lite"/>
    </source>
</evidence>
<reference evidence="4 5" key="1">
    <citation type="submission" date="2016-08" db="EMBL/GenBank/DDBJ databases">
        <title>Genomes of anaerobic fungi encode conserved fungal cellulosomes for biomass hydrolysis.</title>
        <authorList>
            <consortium name="DOE Joint Genome Institute"/>
            <person name="Haitjema C.H."/>
            <person name="Gilmore S.P."/>
            <person name="Henske J.K."/>
            <person name="Solomon K.V."/>
            <person name="De Groot R."/>
            <person name="Kuo A."/>
            <person name="Mondo S.J."/>
            <person name="Salamov A.A."/>
            <person name="Labutti K."/>
            <person name="Zhao Z."/>
            <person name="Chiniquy J."/>
            <person name="Barry K."/>
            <person name="Brewer H.M."/>
            <person name="Purvine S.O."/>
            <person name="Wright A.T."/>
            <person name="Boxma B."/>
            <person name="Van Alen T."/>
            <person name="Hackstein J.H."/>
            <person name="Baker S.E."/>
            <person name="Grigoriev I.V."/>
            <person name="O'Malley M.A."/>
        </authorList>
    </citation>
    <scope>NUCLEOTIDE SEQUENCE [LARGE SCALE GENOMIC DNA]</scope>
    <source>
        <strain evidence="5">finn</strain>
    </source>
</reference>
<keyword evidence="5" id="KW-1185">Reference proteome</keyword>
<proteinExistence type="inferred from homology"/>
<dbReference type="AlphaFoldDB" id="A0A1Y1VLM9"/>
<dbReference type="InterPro" id="IPR022771">
    <property type="entry name" value="WAPL_C"/>
</dbReference>